<name>A0A1B7X869_APHFL</name>
<comment type="caution">
    <text evidence="2">The sequence shown here is derived from an EMBL/GenBank/DDBJ whole genome shotgun (WGS) entry which is preliminary data.</text>
</comment>
<sequence length="88" mass="10139">MTIQDWASLIVAILTIVSSLGLAIKWLVKHYLSELKTNGGSSLKDQINRLEDAVEDQRVDSIMSRDRQEKKLDEMYRILIEHIAKNNK</sequence>
<dbReference type="AlphaFoldDB" id="A0A1B7X869"/>
<keyword evidence="1" id="KW-1133">Transmembrane helix</keyword>
<proteinExistence type="predicted"/>
<dbReference type="EMBL" id="LJOW01000002">
    <property type="protein sequence ID" value="OBQ45528.1"/>
    <property type="molecule type" value="Genomic_DNA"/>
</dbReference>
<protein>
    <submittedName>
        <fullName evidence="2">Uncharacterized protein</fullName>
    </submittedName>
</protein>
<keyword evidence="1" id="KW-0812">Transmembrane</keyword>
<gene>
    <name evidence="2" type="ORF">AN484_00710</name>
</gene>
<evidence type="ECO:0000313" key="2">
    <source>
        <dbReference type="EMBL" id="OBQ45528.1"/>
    </source>
</evidence>
<evidence type="ECO:0000313" key="3">
    <source>
        <dbReference type="Proteomes" id="UP000092093"/>
    </source>
</evidence>
<evidence type="ECO:0000256" key="1">
    <source>
        <dbReference type="SAM" id="Phobius"/>
    </source>
</evidence>
<organism evidence="2 3">
    <name type="scientific">Aphanizomenon flos-aquae WA102</name>
    <dbReference type="NCBI Taxonomy" id="1710896"/>
    <lineage>
        <taxon>Bacteria</taxon>
        <taxon>Bacillati</taxon>
        <taxon>Cyanobacteriota</taxon>
        <taxon>Cyanophyceae</taxon>
        <taxon>Nostocales</taxon>
        <taxon>Aphanizomenonaceae</taxon>
        <taxon>Aphanizomenon</taxon>
    </lineage>
</organism>
<keyword evidence="1" id="KW-0472">Membrane</keyword>
<dbReference type="Proteomes" id="UP000092093">
    <property type="component" value="Unassembled WGS sequence"/>
</dbReference>
<reference evidence="2 3" key="1">
    <citation type="submission" date="2015-09" db="EMBL/GenBank/DDBJ databases">
        <title>Aphanizomenon flos-aquae WA102.</title>
        <authorList>
            <person name="Driscoll C."/>
        </authorList>
    </citation>
    <scope>NUCLEOTIDE SEQUENCE [LARGE SCALE GENOMIC DNA]</scope>
    <source>
        <strain evidence="2">WA102</strain>
    </source>
</reference>
<feature type="transmembrane region" description="Helical" evidence="1">
    <location>
        <begin position="6"/>
        <end position="28"/>
    </location>
</feature>
<accession>A0A1B7X869</accession>